<protein>
    <submittedName>
        <fullName evidence="1">Uncharacterized protein</fullName>
    </submittedName>
</protein>
<sequence length="2090" mass="238173">MAVLSSLRPSFCSIPWLVAEWWRAAVVGGGALYVVTKILYRRFWHPLANVPGPFLPAVTRLYAWYYNVPGEGKFYKEIERLHSVYGPIVRITPDEVHLSNPKNYDIIYGLKSDFYKDPRFYGALGIDSATFSTFSNELHRRRRAVLNPFFSKRKVLELESLDVIHDKVEKLCRMVSADRAAKRPTNLHAAFRAISVDVITDYAFDESWDQLDADDLGEWFSDMVRSSADMFWTFQAFPSLRDPIQGLPESIAKKMSPSVADFLAVQGRTRKQAEDVQARVDQGIQPKRTTIWHQLLDPNASEGNALPDTSDLVDEAFSICTAAADTTGNAMTMAAFHVVTNPHIYDTLARELRDAFPDRNERLSFSDLEKLPYLTGVIKEGQRRLPRVVPEGGVEMEGYYLPEGTVASMSSWMMHHNTDAFPDPEKFDPTRWTDPSTFHERDKCLVPFSRGRRMCIGQNLAWCELYVTLGTLFRRFEDLRPFEVDADDMYRQMAGAKICTFAHKPMRRCRPTFSSHAQQLPRHARLLWKRLYLGYAAEPLKFQGDFTPTFLPPEQYPSLPSLSSELRILRANTSLSRMEQQTFPAYKLRREDLEIYLREKFDDMGICVENHNETYVFSLYRCLEPHEKNEIEDLRVGIERSRSDSSLNSDEYKRHYEEFHSFVKASSCDGIDGHNNTAKFNNPSSLKLWWEQPTENRVARAVPRGCPPVSTICNGYLTIFSILVYIGQPVFIKKFTRIGWQDHQLPLSDNDWHRFGDGPATTKMLQEFYDQQWRFCPVIFSKETRMDQRILEPRRILPIQNQVELERPVIEAKSIIKVVGLYADFCDSEWCHGTTIVLKEFRTQKNEAFRHAWRQESNAFVSIESCENIVKYLGSFEQNERCFIAMEYANGGSMESLLRKDIRPNTMQEVVLFWTEVMGLFKAINHIHNLRHKLKGERSAFAHRDINPSNILVFSDSHEIFSGHFTMKLADFDTATDIQSVDKSGLMLHDNDGSRTYSAPEASRFYPEQETDLLRIPFNCDVWSLGCVLSIALVWLSGGMAAVDFAERHRKDAIKEHHPHIRGSGYDVCFHDGKEVLQSVLESHRTALGSLQHSDTFSRNVCDIIEKQILVPDRSNPLSIWAIFDAMTRKFLLDENEDSDSDASNVSSVFTNYTSSTNESLHSESRDNPVQVAARTLAHYLFEDLALRDLYSEVVRGFGADRFFTNHDRILKIFLKDLRTATTDSLSEDALRILSRKQSRAIITSTVLGLISSLEPEQARRPLNQDIASLDNLITQHTTRDKTATSDSRHLPPQEPLGDDSDNSEEEDEDDGDDSEVRPRNIQQLEELVAFFTLGTAFETLKSNLACLVRPPETIRAALDLQNLRALRRLLRKKFDAVAEGDYLWLKELEEIGYDRDEIANLLFEEFRDSPWIFFAHSEEPQPGIKIQVDHHLPGCVHQLFLSDKYENKPTNSGRKLPETDMVDSATRDIQRCCGLAGIAPSSRDREKWNGFVSFEDKNSVAVVSYNHPETLQIFSRLLNALKHFCRALSIAQDAGLCCQSFTILRHSVGTTNNNDPAERMIEMCSIKLDLAMRMLREFKLLALIDEPRNMRLTATRELVECLGLEGLEIGSHHDSVTTLQAGCLCVQVLSIGFLSYIQGHVGPFKPFFLDTPLKRIQLLGCEMSQSTIDISFRKLTCIGDMLQAPVLVFGCPWALETTSHQSDVTARVDIFASPEDLVDTWGPGQFLIPTPGSIWPSALQIGGGVVIGSALGGEMFHWGQDVPSDQFHQGLLDPWSKIRIGTPPVSVNSSCQLNEDEYRNRNFCFLRPLGSFRPIWDQTERQLGIQAGMHAILLANAAWHRIPGRTLKQSICLSLGGDYLLPYLEDHWAVQVSLCTGIARRISLQEMVADLLPVFGNEITLGDDRKLWRRLRDERNIVEAFRSSGLLIWLRSLEGSFHDFVVRLVSRILHVLSETGLDRQGRLLRVSWPYGNDTSYCFEIDLTQRESSWARLIADSEDCATFVYASPKCLETAEVRCSGMHEPWRDRIPLLETAVMVCSTPAADAALRHEETYYFQKMDEMLFVKAVQPQIGDVDAGEAMAEDTTKITT</sequence>
<evidence type="ECO:0000313" key="2">
    <source>
        <dbReference type="Proteomes" id="UP001148629"/>
    </source>
</evidence>
<accession>A0ACC1SW66</accession>
<evidence type="ECO:0000313" key="1">
    <source>
        <dbReference type="EMBL" id="KAJ3547565.1"/>
    </source>
</evidence>
<gene>
    <name evidence="1" type="ORF">NM208_g1448</name>
</gene>
<comment type="caution">
    <text evidence="1">The sequence shown here is derived from an EMBL/GenBank/DDBJ whole genome shotgun (WGS) entry which is preliminary data.</text>
</comment>
<proteinExistence type="predicted"/>
<reference evidence="1" key="1">
    <citation type="submission" date="2022-08" db="EMBL/GenBank/DDBJ databases">
        <title>Genome Sequence of Fusarium decemcellulare.</title>
        <authorList>
            <person name="Buettner E."/>
        </authorList>
    </citation>
    <scope>NUCLEOTIDE SEQUENCE</scope>
    <source>
        <strain evidence="1">Babe19</strain>
    </source>
</reference>
<organism evidence="1 2">
    <name type="scientific">Fusarium decemcellulare</name>
    <dbReference type="NCBI Taxonomy" id="57161"/>
    <lineage>
        <taxon>Eukaryota</taxon>
        <taxon>Fungi</taxon>
        <taxon>Dikarya</taxon>
        <taxon>Ascomycota</taxon>
        <taxon>Pezizomycotina</taxon>
        <taxon>Sordariomycetes</taxon>
        <taxon>Hypocreomycetidae</taxon>
        <taxon>Hypocreales</taxon>
        <taxon>Nectriaceae</taxon>
        <taxon>Fusarium</taxon>
        <taxon>Fusarium decemcellulare species complex</taxon>
    </lineage>
</organism>
<keyword evidence="2" id="KW-1185">Reference proteome</keyword>
<name>A0ACC1SW66_9HYPO</name>
<dbReference type="Proteomes" id="UP001148629">
    <property type="component" value="Unassembled WGS sequence"/>
</dbReference>
<dbReference type="EMBL" id="JANRMS010000075">
    <property type="protein sequence ID" value="KAJ3547565.1"/>
    <property type="molecule type" value="Genomic_DNA"/>
</dbReference>